<keyword evidence="1" id="KW-0472">Membrane</keyword>
<dbReference type="InterPro" id="IPR026870">
    <property type="entry name" value="Zinc_ribbon_dom"/>
</dbReference>
<evidence type="ECO:0000256" key="1">
    <source>
        <dbReference type="SAM" id="Phobius"/>
    </source>
</evidence>
<dbReference type="AlphaFoldDB" id="A0A0H4T280"/>
<evidence type="ECO:0000259" key="2">
    <source>
        <dbReference type="Pfam" id="PF13240"/>
    </source>
</evidence>
<dbReference type="Pfam" id="PF13240">
    <property type="entry name" value="Zn_Ribbon_1"/>
    <property type="match status" value="1"/>
</dbReference>
<keyword evidence="1" id="KW-1133">Transmembrane helix</keyword>
<accession>A0A0H4T280</accession>
<protein>
    <recommendedName>
        <fullName evidence="2">Zinc-ribbon domain-containing protein</fullName>
    </recommendedName>
</protein>
<name>A0A0H4T280_9EURY</name>
<evidence type="ECO:0000313" key="3">
    <source>
        <dbReference type="EMBL" id="AKQ01731.1"/>
    </source>
</evidence>
<feature type="transmembrane region" description="Helical" evidence="1">
    <location>
        <begin position="51"/>
        <end position="71"/>
    </location>
</feature>
<feature type="domain" description="Zinc-ribbon" evidence="2">
    <location>
        <begin position="118"/>
        <end position="139"/>
    </location>
</feature>
<feature type="transmembrane region" description="Helical" evidence="1">
    <location>
        <begin position="15"/>
        <end position="39"/>
    </location>
</feature>
<reference evidence="3" key="1">
    <citation type="journal article" date="2015" name="ISME J.">
        <title>Aquifer environment selects for microbial species cohorts in sediment and groundwater.</title>
        <authorList>
            <person name="Hug L.A."/>
            <person name="Thomas B.C."/>
            <person name="Brown C.T."/>
            <person name="Frischkorn K.R."/>
            <person name="Williams K.H."/>
            <person name="Tringe S.G."/>
            <person name="Banfield J.F."/>
        </authorList>
    </citation>
    <scope>NUCLEOTIDE SEQUENCE</scope>
</reference>
<keyword evidence="1" id="KW-0812">Transmembrane</keyword>
<dbReference type="EMBL" id="KT006976">
    <property type="protein sequence ID" value="AKQ01731.1"/>
    <property type="molecule type" value="Genomic_DNA"/>
</dbReference>
<proteinExistence type="predicted"/>
<sequence length="139" mass="14422">MVLVDLSSVPFQFEVLWGGAICAVLVGWFVIGILIAVWVYRDANSRGMSGALWLIIVLFFGLIGLIVYLIVRSDRPVGMPPGYPGYGGYAPPGYPPPGYPPQAPPPAAPPPTAAATTCRNCGAPLSPGAGFCASCGSKV</sequence>
<organism evidence="3">
    <name type="scientific">uncultured euryarchaeote Rifle_16ft_4_minimus_23719</name>
    <dbReference type="NCBI Taxonomy" id="1665190"/>
    <lineage>
        <taxon>Archaea</taxon>
        <taxon>Methanobacteriati</taxon>
        <taxon>Methanobacteriota</taxon>
        <taxon>environmental samples</taxon>
    </lineage>
</organism>